<keyword evidence="4 5" id="KW-0472">Membrane</keyword>
<evidence type="ECO:0000259" key="6">
    <source>
        <dbReference type="Pfam" id="PF04116"/>
    </source>
</evidence>
<dbReference type="PANTHER" id="PTHR11863">
    <property type="entry name" value="STEROL DESATURASE"/>
    <property type="match status" value="1"/>
</dbReference>
<evidence type="ECO:0000313" key="7">
    <source>
        <dbReference type="EnsemblMetazoa" id="G6240.3:cds"/>
    </source>
</evidence>
<dbReference type="EnsemblMetazoa" id="G6240.3">
    <property type="protein sequence ID" value="G6240.3:cds"/>
    <property type="gene ID" value="G6240"/>
</dbReference>
<sequence length="335" mass="39443">MGLIGENMSESFSKFAFMVIVFFLATATRGEWLLVIVYMFRDQLQQITGLGLDEQVPTVSADNGTTGTNHPPQSLLESHHLQNVHWFVLMAVSTSFIMYYGMAYGWHYYYYVNRRHLAKEWKCQPDKFLTPENERHEILLGSLNMLIGSTASGVIACYIMNGGHSKMYYSVPERGWAYFLFSLVAFFVYNETMAYYLHRLFHNPWLYKKIHKMHHRYHQPTAWSAVAMHPLEFIMYQGYLAATPFLVPIHAFPFLFVLLYSYYYGLCDHSGIKMGAIWPWQPHSYFHDNHHKHFHVNFGFNTYFFDWFHDTLRKESRVYGEEVFGGRGKQSQKSE</sequence>
<dbReference type="GO" id="GO:0016020">
    <property type="term" value="C:membrane"/>
    <property type="evidence" value="ECO:0007669"/>
    <property type="project" value="UniProtKB-SubCell"/>
</dbReference>
<dbReference type="InterPro" id="IPR006694">
    <property type="entry name" value="Fatty_acid_hydroxylase"/>
</dbReference>
<feature type="transmembrane region" description="Helical" evidence="5">
    <location>
        <begin position="15"/>
        <end position="40"/>
    </location>
</feature>
<evidence type="ECO:0000256" key="4">
    <source>
        <dbReference type="ARBA" id="ARBA00023136"/>
    </source>
</evidence>
<dbReference type="OrthoDB" id="408954at2759"/>
<dbReference type="Proteomes" id="UP000005408">
    <property type="component" value="Unassembled WGS sequence"/>
</dbReference>
<dbReference type="OMA" id="HHPWINT"/>
<reference evidence="7" key="1">
    <citation type="submission" date="2022-08" db="UniProtKB">
        <authorList>
            <consortium name="EnsemblMetazoa"/>
        </authorList>
    </citation>
    <scope>IDENTIFICATION</scope>
    <source>
        <strain evidence="7">05x7-T-G4-1.051#20</strain>
    </source>
</reference>
<dbReference type="GO" id="GO:0016491">
    <property type="term" value="F:oxidoreductase activity"/>
    <property type="evidence" value="ECO:0007669"/>
    <property type="project" value="InterPro"/>
</dbReference>
<evidence type="ECO:0000256" key="5">
    <source>
        <dbReference type="SAM" id="Phobius"/>
    </source>
</evidence>
<feature type="transmembrane region" description="Helical" evidence="5">
    <location>
        <begin position="138"/>
        <end position="161"/>
    </location>
</feature>
<dbReference type="GO" id="GO:0008610">
    <property type="term" value="P:lipid biosynthetic process"/>
    <property type="evidence" value="ECO:0007669"/>
    <property type="project" value="InterPro"/>
</dbReference>
<evidence type="ECO:0000256" key="3">
    <source>
        <dbReference type="ARBA" id="ARBA00022989"/>
    </source>
</evidence>
<protein>
    <recommendedName>
        <fullName evidence="6">Fatty acid hydroxylase domain-containing protein</fullName>
    </recommendedName>
</protein>
<keyword evidence="3 5" id="KW-1133">Transmembrane helix</keyword>
<keyword evidence="8" id="KW-1185">Reference proteome</keyword>
<feature type="transmembrane region" description="Helical" evidence="5">
    <location>
        <begin position="176"/>
        <end position="197"/>
    </location>
</feature>
<dbReference type="Pfam" id="PF04116">
    <property type="entry name" value="FA_hydroxylase"/>
    <property type="match status" value="1"/>
</dbReference>
<comment type="subcellular location">
    <subcellularLocation>
        <location evidence="1">Membrane</location>
    </subcellularLocation>
</comment>
<evidence type="ECO:0000256" key="1">
    <source>
        <dbReference type="ARBA" id="ARBA00004370"/>
    </source>
</evidence>
<evidence type="ECO:0000313" key="8">
    <source>
        <dbReference type="Proteomes" id="UP000005408"/>
    </source>
</evidence>
<feature type="transmembrane region" description="Helical" evidence="5">
    <location>
        <begin position="84"/>
        <end position="106"/>
    </location>
</feature>
<accession>A0A8W8NC14</accession>
<name>A0A8W8NC14_MAGGI</name>
<feature type="transmembrane region" description="Helical" evidence="5">
    <location>
        <begin position="245"/>
        <end position="264"/>
    </location>
</feature>
<proteinExistence type="predicted"/>
<dbReference type="AlphaFoldDB" id="A0A8W8NC14"/>
<dbReference type="EnsemblMetazoa" id="G6240.1">
    <property type="protein sequence ID" value="G6240.1:cds"/>
    <property type="gene ID" value="G6240"/>
</dbReference>
<feature type="domain" description="Fatty acid hydroxylase" evidence="6">
    <location>
        <begin position="184"/>
        <end position="311"/>
    </location>
</feature>
<dbReference type="InterPro" id="IPR050307">
    <property type="entry name" value="Sterol_Desaturase_Related"/>
</dbReference>
<evidence type="ECO:0000256" key="2">
    <source>
        <dbReference type="ARBA" id="ARBA00022692"/>
    </source>
</evidence>
<keyword evidence="2 5" id="KW-0812">Transmembrane</keyword>
<dbReference type="GO" id="GO:0005506">
    <property type="term" value="F:iron ion binding"/>
    <property type="evidence" value="ECO:0007669"/>
    <property type="project" value="InterPro"/>
</dbReference>
<organism evidence="7 8">
    <name type="scientific">Magallana gigas</name>
    <name type="common">Pacific oyster</name>
    <name type="synonym">Crassostrea gigas</name>
    <dbReference type="NCBI Taxonomy" id="29159"/>
    <lineage>
        <taxon>Eukaryota</taxon>
        <taxon>Metazoa</taxon>
        <taxon>Spiralia</taxon>
        <taxon>Lophotrochozoa</taxon>
        <taxon>Mollusca</taxon>
        <taxon>Bivalvia</taxon>
        <taxon>Autobranchia</taxon>
        <taxon>Pteriomorphia</taxon>
        <taxon>Ostreida</taxon>
        <taxon>Ostreoidea</taxon>
        <taxon>Ostreidae</taxon>
        <taxon>Magallana</taxon>
    </lineage>
</organism>